<evidence type="ECO:0000256" key="1">
    <source>
        <dbReference type="SAM" id="SignalP"/>
    </source>
</evidence>
<gene>
    <name evidence="2" type="ORF">VSS30_06010</name>
</gene>
<keyword evidence="1" id="KW-0732">Signal</keyword>
<name>A0ABV5D6L0_9ACTN</name>
<dbReference type="EMBL" id="JAYMRR010000003">
    <property type="protein sequence ID" value="MFB8748358.1"/>
    <property type="molecule type" value="Genomic_DNA"/>
</dbReference>
<dbReference type="Proteomes" id="UP001585018">
    <property type="component" value="Unassembled WGS sequence"/>
</dbReference>
<evidence type="ECO:0000313" key="2">
    <source>
        <dbReference type="EMBL" id="MFB8748358.1"/>
    </source>
</evidence>
<dbReference type="RefSeq" id="WP_308882316.1">
    <property type="nucleotide sequence ID" value="NZ_CBDREU010000002.1"/>
</dbReference>
<sequence>MNNGYRGTVLSKWRLTSRLGALAAAGLLAVMPLDPAHAEGAGMPATPTEQGIVGGGGVGCATDESAPGTVSSPQPLLTARVHGEAGTSQRADLRAGFTVDSRNADGSWVPVAGALAPSTGFVDDGRVVNATLTETLSPNTLYRMNAATWAYTDTQHTVSAATAFCYFTVDPTAPLAPKISYGGPYSECTSNDCSARGGAGVPGTFTFAPATGEDSPVVGYRYKFQTDDAWTVVSGSSVTITFTPPFRTFETLNVAARDVLGRYGANTTTSFKVA</sequence>
<feature type="signal peptide" evidence="1">
    <location>
        <begin position="1"/>
        <end position="38"/>
    </location>
</feature>
<comment type="caution">
    <text evidence="2">The sequence shown here is derived from an EMBL/GenBank/DDBJ whole genome shotgun (WGS) entry which is preliminary data.</text>
</comment>
<accession>A0ABV5D6L0</accession>
<reference evidence="2 3" key="1">
    <citation type="submission" date="2024-01" db="EMBL/GenBank/DDBJ databases">
        <title>Genome mining of biosynthetic gene clusters to explore secondary metabolites of Streptomyces sp.</title>
        <authorList>
            <person name="Baig A."/>
            <person name="Ajitkumar Shintre N."/>
            <person name="Kumar H."/>
            <person name="Anbarasu A."/>
            <person name="Ramaiah S."/>
        </authorList>
    </citation>
    <scope>NUCLEOTIDE SEQUENCE [LARGE SCALE GENOMIC DNA]</scope>
    <source>
        <strain evidence="2 3">A03</strain>
    </source>
</reference>
<keyword evidence="3" id="KW-1185">Reference proteome</keyword>
<evidence type="ECO:0000313" key="3">
    <source>
        <dbReference type="Proteomes" id="UP001585018"/>
    </source>
</evidence>
<proteinExistence type="predicted"/>
<protein>
    <submittedName>
        <fullName evidence="2">Uncharacterized protein</fullName>
    </submittedName>
</protein>
<organism evidence="2 3">
    <name type="scientific">Streptomyces parvulus</name>
    <dbReference type="NCBI Taxonomy" id="146923"/>
    <lineage>
        <taxon>Bacteria</taxon>
        <taxon>Bacillati</taxon>
        <taxon>Actinomycetota</taxon>
        <taxon>Actinomycetes</taxon>
        <taxon>Kitasatosporales</taxon>
        <taxon>Streptomycetaceae</taxon>
        <taxon>Streptomyces</taxon>
    </lineage>
</organism>
<feature type="chain" id="PRO_5047144594" evidence="1">
    <location>
        <begin position="39"/>
        <end position="274"/>
    </location>
</feature>